<dbReference type="GO" id="GO:0005634">
    <property type="term" value="C:nucleus"/>
    <property type="evidence" value="ECO:0007669"/>
    <property type="project" value="UniProtKB-SubCell"/>
</dbReference>
<dbReference type="Pfam" id="PF01393">
    <property type="entry name" value="Chromo_shadow"/>
    <property type="match status" value="1"/>
</dbReference>
<evidence type="ECO:0000256" key="1">
    <source>
        <dbReference type="ARBA" id="ARBA00004123"/>
    </source>
</evidence>
<gene>
    <name evidence="5" type="ORF">LRAMOSA03716</name>
</gene>
<evidence type="ECO:0000313" key="5">
    <source>
        <dbReference type="EMBL" id="CDS11453.1"/>
    </source>
</evidence>
<dbReference type="InterPro" id="IPR017984">
    <property type="entry name" value="Chromo_dom_subgr"/>
</dbReference>
<evidence type="ECO:0000256" key="3">
    <source>
        <dbReference type="SAM" id="MobiDB-lite"/>
    </source>
</evidence>
<accession>A0A077WWP5</accession>
<dbReference type="OrthoDB" id="433924at2759"/>
<keyword evidence="2" id="KW-0539">Nucleus</keyword>
<protein>
    <recommendedName>
        <fullName evidence="4">Chromo domain-containing protein</fullName>
    </recommendedName>
</protein>
<comment type="subcellular location">
    <subcellularLocation>
        <location evidence="1">Nucleus</location>
    </subcellularLocation>
</comment>
<dbReference type="SMART" id="SM00300">
    <property type="entry name" value="ChSh"/>
    <property type="match status" value="1"/>
</dbReference>
<proteinExistence type="predicted"/>
<dbReference type="AlphaFoldDB" id="A0A077WWP5"/>
<reference evidence="5" key="1">
    <citation type="journal article" date="2014" name="Genome Announc.">
        <title>De novo whole-genome sequence and genome annotation of Lichtheimia ramosa.</title>
        <authorList>
            <person name="Linde J."/>
            <person name="Schwartze V."/>
            <person name="Binder U."/>
            <person name="Lass-Florl C."/>
            <person name="Voigt K."/>
            <person name="Horn F."/>
        </authorList>
    </citation>
    <scope>NUCLEOTIDE SEQUENCE</scope>
    <source>
        <strain evidence="5">JMRC FSU:6197</strain>
    </source>
</reference>
<dbReference type="EMBL" id="LK023346">
    <property type="protein sequence ID" value="CDS11453.1"/>
    <property type="molecule type" value="Genomic_DNA"/>
</dbReference>
<dbReference type="InterPro" id="IPR008251">
    <property type="entry name" value="Chromo_shadow_dom"/>
</dbReference>
<name>A0A077WWP5_9FUNG</name>
<dbReference type="InterPro" id="IPR000953">
    <property type="entry name" value="Chromo/chromo_shadow_dom"/>
</dbReference>
<dbReference type="SUPFAM" id="SSF54160">
    <property type="entry name" value="Chromo domain-like"/>
    <property type="match status" value="2"/>
</dbReference>
<dbReference type="CDD" id="cd00024">
    <property type="entry name" value="CD_CSD"/>
    <property type="match status" value="1"/>
</dbReference>
<sequence>MTDSPTVHEISSGESSEEEEYEVERIVDHKLVRGRYKYLIKWSGYSSDENTWEAEENVAAPDLLSEYWKNHDSVTGRENKRKRVTTPDDDDTRAMPPPPPRTPRRNRQSSQPTGGRRSVKYNDQDVIVDDAFPPNADTIDWEREVKAVELVGPRQEGGLEAIIQWNNGQYSLHPCPLLHQKCPVKLLQYYERMLVFDYH</sequence>
<feature type="region of interest" description="Disordered" evidence="3">
    <location>
        <begin position="1"/>
        <end position="23"/>
    </location>
</feature>
<evidence type="ECO:0000259" key="4">
    <source>
        <dbReference type="PROSITE" id="PS50013"/>
    </source>
</evidence>
<organism evidence="5">
    <name type="scientific">Lichtheimia ramosa</name>
    <dbReference type="NCBI Taxonomy" id="688394"/>
    <lineage>
        <taxon>Eukaryota</taxon>
        <taxon>Fungi</taxon>
        <taxon>Fungi incertae sedis</taxon>
        <taxon>Mucoromycota</taxon>
        <taxon>Mucoromycotina</taxon>
        <taxon>Mucoromycetes</taxon>
        <taxon>Mucorales</taxon>
        <taxon>Lichtheimiaceae</taxon>
        <taxon>Lichtheimia</taxon>
    </lineage>
</organism>
<feature type="region of interest" description="Disordered" evidence="3">
    <location>
        <begin position="71"/>
        <end position="124"/>
    </location>
</feature>
<dbReference type="PROSITE" id="PS50013">
    <property type="entry name" value="CHROMO_2"/>
    <property type="match status" value="1"/>
</dbReference>
<dbReference type="SMART" id="SM00298">
    <property type="entry name" value="CHROMO"/>
    <property type="match status" value="1"/>
</dbReference>
<dbReference type="InterPro" id="IPR016197">
    <property type="entry name" value="Chromo-like_dom_sf"/>
</dbReference>
<evidence type="ECO:0000256" key="2">
    <source>
        <dbReference type="ARBA" id="ARBA00023242"/>
    </source>
</evidence>
<dbReference type="Pfam" id="PF00385">
    <property type="entry name" value="Chromo"/>
    <property type="match status" value="1"/>
</dbReference>
<dbReference type="PRINTS" id="PR00504">
    <property type="entry name" value="CHROMODOMAIN"/>
</dbReference>
<dbReference type="InterPro" id="IPR051219">
    <property type="entry name" value="Heterochromatin_chromo-domain"/>
</dbReference>
<dbReference type="InterPro" id="IPR023780">
    <property type="entry name" value="Chromo_domain"/>
</dbReference>
<feature type="domain" description="Chromo" evidence="4">
    <location>
        <begin position="21"/>
        <end position="79"/>
    </location>
</feature>
<dbReference type="PANTHER" id="PTHR22812">
    <property type="entry name" value="CHROMOBOX PROTEIN"/>
    <property type="match status" value="1"/>
</dbReference>
<dbReference type="Gene3D" id="2.40.50.40">
    <property type="match status" value="2"/>
</dbReference>